<keyword evidence="2" id="KW-0812">Transmembrane</keyword>
<feature type="compositionally biased region" description="Polar residues" evidence="1">
    <location>
        <begin position="64"/>
        <end position="74"/>
    </location>
</feature>
<evidence type="ECO:0000313" key="3">
    <source>
        <dbReference type="EMBL" id="BBZ36650.1"/>
    </source>
</evidence>
<evidence type="ECO:0000256" key="2">
    <source>
        <dbReference type="SAM" id="Phobius"/>
    </source>
</evidence>
<accession>A0A7I7Y4W5</accession>
<reference evidence="3" key="1">
    <citation type="journal article" date="2019" name="Emerg. Microbes Infect.">
        <title>Comprehensive subspecies identification of 175 nontuberculous mycobacteria species based on 7547 genomic profiles.</title>
        <authorList>
            <person name="Matsumoto Y."/>
            <person name="Kinjo T."/>
            <person name="Motooka D."/>
            <person name="Nabeya D."/>
            <person name="Jung N."/>
            <person name="Uechi K."/>
            <person name="Horii T."/>
            <person name="Iida T."/>
            <person name="Fujita J."/>
            <person name="Nakamura S."/>
        </authorList>
    </citation>
    <scope>NUCLEOTIDE SEQUENCE [LARGE SCALE GENOMIC DNA]</scope>
    <source>
        <strain evidence="3">JCM 13671</strain>
    </source>
</reference>
<dbReference type="EMBL" id="AP022612">
    <property type="protein sequence ID" value="BBZ36650.1"/>
    <property type="molecule type" value="Genomic_DNA"/>
</dbReference>
<protein>
    <submittedName>
        <fullName evidence="3">Uncharacterized protein</fullName>
    </submittedName>
</protein>
<feature type="region of interest" description="Disordered" evidence="1">
    <location>
        <begin position="59"/>
        <end position="80"/>
    </location>
</feature>
<name>A0A7I7Y4W5_9MYCO</name>
<keyword evidence="4" id="KW-1185">Reference proteome</keyword>
<organism evidence="3 4">
    <name type="scientific">Mycolicibacterium confluentis</name>
    <dbReference type="NCBI Taxonomy" id="28047"/>
    <lineage>
        <taxon>Bacteria</taxon>
        <taxon>Bacillati</taxon>
        <taxon>Actinomycetota</taxon>
        <taxon>Actinomycetes</taxon>
        <taxon>Mycobacteriales</taxon>
        <taxon>Mycobacteriaceae</taxon>
        <taxon>Mycolicibacterium</taxon>
    </lineage>
</organism>
<gene>
    <name evidence="3" type="ORF">MCNF_52550</name>
</gene>
<evidence type="ECO:0000313" key="4">
    <source>
        <dbReference type="Proteomes" id="UP000466931"/>
    </source>
</evidence>
<sequence>MDNPVLGVATINNPPGQRAKLVDWLTVLAQFLPGYRRGYDRRHKRMSVTHLTWGQDFEHAGQDQPMTTQPLGPQSAQSSHWSSSTCNRSYVLALLRAGVVALVLMGVLALIVLF</sequence>
<feature type="transmembrane region" description="Helical" evidence="2">
    <location>
        <begin position="90"/>
        <end position="113"/>
    </location>
</feature>
<dbReference type="Proteomes" id="UP000466931">
    <property type="component" value="Chromosome"/>
</dbReference>
<keyword evidence="2" id="KW-0472">Membrane</keyword>
<reference evidence="3" key="2">
    <citation type="submission" date="2020-02" db="EMBL/GenBank/DDBJ databases">
        <authorList>
            <person name="Matsumoto Y."/>
            <person name="Motooka D."/>
            <person name="Nakamura S."/>
        </authorList>
    </citation>
    <scope>NUCLEOTIDE SEQUENCE</scope>
    <source>
        <strain evidence="3">JCM 13671</strain>
    </source>
</reference>
<proteinExistence type="predicted"/>
<dbReference type="AlphaFoldDB" id="A0A7I7Y4W5"/>
<keyword evidence="2" id="KW-1133">Transmembrane helix</keyword>
<evidence type="ECO:0000256" key="1">
    <source>
        <dbReference type="SAM" id="MobiDB-lite"/>
    </source>
</evidence>